<dbReference type="InterPro" id="IPR032092">
    <property type="entry name" value="PilW"/>
</dbReference>
<feature type="transmembrane region" description="Helical" evidence="1">
    <location>
        <begin position="20"/>
        <end position="40"/>
    </location>
</feature>
<name>Q21V26_ALBFT</name>
<keyword evidence="1" id="KW-1133">Transmembrane helix</keyword>
<organism evidence="2 3">
    <name type="scientific">Albidiferax ferrireducens (strain ATCC BAA-621 / DSM 15236 / T118)</name>
    <name type="common">Rhodoferax ferrireducens</name>
    <dbReference type="NCBI Taxonomy" id="338969"/>
    <lineage>
        <taxon>Bacteria</taxon>
        <taxon>Pseudomonadati</taxon>
        <taxon>Pseudomonadota</taxon>
        <taxon>Betaproteobacteria</taxon>
        <taxon>Burkholderiales</taxon>
        <taxon>Comamonadaceae</taxon>
        <taxon>Rhodoferax</taxon>
    </lineage>
</organism>
<keyword evidence="3" id="KW-1185">Reference proteome</keyword>
<evidence type="ECO:0000256" key="1">
    <source>
        <dbReference type="SAM" id="Phobius"/>
    </source>
</evidence>
<dbReference type="PROSITE" id="PS00409">
    <property type="entry name" value="PROKAR_NTER_METHYL"/>
    <property type="match status" value="1"/>
</dbReference>
<dbReference type="Pfam" id="PF16074">
    <property type="entry name" value="PilW"/>
    <property type="match status" value="1"/>
</dbReference>
<dbReference type="Proteomes" id="UP000008332">
    <property type="component" value="Chromosome"/>
</dbReference>
<proteinExistence type="predicted"/>
<dbReference type="RefSeq" id="WP_011464945.1">
    <property type="nucleotide sequence ID" value="NC_007908.1"/>
</dbReference>
<evidence type="ECO:0000313" key="3">
    <source>
        <dbReference type="Proteomes" id="UP000008332"/>
    </source>
</evidence>
<dbReference type="KEGG" id="rfr:Rfer_2661"/>
<dbReference type="HOGENOM" id="CLU_070062_0_0_4"/>
<dbReference type="STRING" id="338969.Rfer_2661"/>
<dbReference type="NCBIfam" id="TIGR02532">
    <property type="entry name" value="IV_pilin_GFxxxE"/>
    <property type="match status" value="1"/>
</dbReference>
<keyword evidence="1 2" id="KW-0812">Transmembrane</keyword>
<dbReference type="Pfam" id="PF07963">
    <property type="entry name" value="N_methyl"/>
    <property type="match status" value="1"/>
</dbReference>
<dbReference type="InterPro" id="IPR012902">
    <property type="entry name" value="N_methyl_site"/>
</dbReference>
<protein>
    <submittedName>
        <fullName evidence="2">Putative transmembrane protein</fullName>
    </submittedName>
</protein>
<dbReference type="EMBL" id="CP000267">
    <property type="protein sequence ID" value="ABD70377.1"/>
    <property type="molecule type" value="Genomic_DNA"/>
</dbReference>
<sequence>MPRRLPTTGRKQRGLTLVELLVALGLGLLVVVIAATALLLGQQGYRSVDTTTQLRDRERFAADLLARVIIQTGYQDLGAGSVSLRSTAKLLGNDPEPDIYGWNNAIYKDPDDLVLSTSTKITNGNRPGACTVNDTSCKNGSDVLVVRYQGVNSPTDATKPDNTMINCMGLGEAGLTNGDLNDRASSIFHVTRGTNGEPSLSCSYYNFATGAWVASQPMIEGVESFQVLFGTDGVTPLTAASAAATQDTVADRWLRADQLTVAGNTAATRENWRRVRAVRVGLVLRGPVGSAEQAYADPFTPLGPKYASPDDTGSSLSVAADRRLRLQSTFTVHLRNDLTLR</sequence>
<dbReference type="eggNOG" id="COG4966">
    <property type="taxonomic scope" value="Bacteria"/>
</dbReference>
<evidence type="ECO:0000313" key="2">
    <source>
        <dbReference type="EMBL" id="ABD70377.1"/>
    </source>
</evidence>
<gene>
    <name evidence="2" type="ordered locus">Rfer_2661</name>
</gene>
<reference evidence="3" key="1">
    <citation type="submission" date="2006-02" db="EMBL/GenBank/DDBJ databases">
        <title>Complete sequence of chromosome of Rhodoferax ferrireducens DSM 15236.</title>
        <authorList>
            <person name="Copeland A."/>
            <person name="Lucas S."/>
            <person name="Lapidus A."/>
            <person name="Barry K."/>
            <person name="Detter J.C."/>
            <person name="Glavina del Rio T."/>
            <person name="Hammon N."/>
            <person name="Israni S."/>
            <person name="Pitluck S."/>
            <person name="Brettin T."/>
            <person name="Bruce D."/>
            <person name="Han C."/>
            <person name="Tapia R."/>
            <person name="Gilna P."/>
            <person name="Kiss H."/>
            <person name="Schmutz J."/>
            <person name="Larimer F."/>
            <person name="Land M."/>
            <person name="Kyrpides N."/>
            <person name="Ivanova N."/>
            <person name="Richardson P."/>
        </authorList>
    </citation>
    <scope>NUCLEOTIDE SEQUENCE [LARGE SCALE GENOMIC DNA]</scope>
    <source>
        <strain evidence="3">ATCC BAA-621 / DSM 15236 / T118</strain>
    </source>
</reference>
<dbReference type="GO" id="GO:0043683">
    <property type="term" value="P:type IV pilus assembly"/>
    <property type="evidence" value="ECO:0007669"/>
    <property type="project" value="InterPro"/>
</dbReference>
<dbReference type="AlphaFoldDB" id="Q21V26"/>
<accession>Q21V26</accession>
<keyword evidence="1" id="KW-0472">Membrane</keyword>